<keyword evidence="4" id="KW-0720">Serine protease</keyword>
<dbReference type="PANTHER" id="PTHR42987">
    <property type="entry name" value="PEPTIDASE S49"/>
    <property type="match status" value="1"/>
</dbReference>
<feature type="domain" description="Peptidase S49" evidence="6">
    <location>
        <begin position="90"/>
        <end position="241"/>
    </location>
</feature>
<dbReference type="InterPro" id="IPR002142">
    <property type="entry name" value="Peptidase_S49"/>
</dbReference>
<evidence type="ECO:0000256" key="4">
    <source>
        <dbReference type="ARBA" id="ARBA00022825"/>
    </source>
</evidence>
<evidence type="ECO:0000256" key="2">
    <source>
        <dbReference type="ARBA" id="ARBA00022670"/>
    </source>
</evidence>
<gene>
    <name evidence="7" type="ORF">AKJ61_00970</name>
</gene>
<keyword evidence="8" id="KW-1185">Reference proteome</keyword>
<dbReference type="CDD" id="cd07023">
    <property type="entry name" value="S49_Sppa_N_C"/>
    <property type="match status" value="1"/>
</dbReference>
<dbReference type="InterPro" id="IPR047272">
    <property type="entry name" value="S49_SppA_C"/>
</dbReference>
<comment type="similarity">
    <text evidence="1">Belongs to the peptidase S49 family.</text>
</comment>
<dbReference type="GO" id="GO:0006508">
    <property type="term" value="P:proteolysis"/>
    <property type="evidence" value="ECO:0007669"/>
    <property type="project" value="UniProtKB-KW"/>
</dbReference>
<dbReference type="AlphaFoldDB" id="A0A133U804"/>
<evidence type="ECO:0000256" key="1">
    <source>
        <dbReference type="ARBA" id="ARBA00008683"/>
    </source>
</evidence>
<dbReference type="Gene3D" id="6.20.330.10">
    <property type="match status" value="1"/>
</dbReference>
<feature type="transmembrane region" description="Helical" evidence="5">
    <location>
        <begin position="9"/>
        <end position="29"/>
    </location>
</feature>
<sequence>MKRNKIRKILAIIIPVIVIVGSGFIYIRFTEPKAKVGVLNIDGEISSFKYANLAEEAIEDSSIKAVVLKINSAGGTVTGTFQTEHSVSKLAKEKPVIANLEELAASGAYVVASAADNIYAYEHTVTAGLGVIAMWVDYENYFEEKGIKYHIWKTGEQKDMFAPWRGPSEEENAYIQELVENFEIELYNRITQNRPETTSQIDTVKDGSTVYGSTALQLNLVDEIGNHEDAVKEAAKQAGLKKGKYKKVNLSNYFEN</sequence>
<keyword evidence="5" id="KW-0472">Membrane</keyword>
<reference evidence="7 8" key="1">
    <citation type="journal article" date="2016" name="Sci. Rep.">
        <title>Metabolic traits of an uncultured archaeal lineage -MSBL1- from brine pools of the Red Sea.</title>
        <authorList>
            <person name="Mwirichia R."/>
            <person name="Alam I."/>
            <person name="Rashid M."/>
            <person name="Vinu M."/>
            <person name="Ba-Alawi W."/>
            <person name="Anthony Kamau A."/>
            <person name="Kamanda Ngugi D."/>
            <person name="Goker M."/>
            <person name="Klenk H.P."/>
            <person name="Bajic V."/>
            <person name="Stingl U."/>
        </authorList>
    </citation>
    <scope>NUCLEOTIDE SEQUENCE [LARGE SCALE GENOMIC DNA]</scope>
    <source>
        <strain evidence="7">SCGC-AAA259B11</strain>
    </source>
</reference>
<evidence type="ECO:0000256" key="3">
    <source>
        <dbReference type="ARBA" id="ARBA00022801"/>
    </source>
</evidence>
<name>A0A133U804_9EURY</name>
<keyword evidence="3" id="KW-0378">Hydrolase</keyword>
<keyword evidence="2" id="KW-0645">Protease</keyword>
<evidence type="ECO:0000256" key="5">
    <source>
        <dbReference type="SAM" id="Phobius"/>
    </source>
</evidence>
<evidence type="ECO:0000259" key="6">
    <source>
        <dbReference type="Pfam" id="PF01343"/>
    </source>
</evidence>
<evidence type="ECO:0000313" key="8">
    <source>
        <dbReference type="Proteomes" id="UP000070184"/>
    </source>
</evidence>
<dbReference type="InterPro" id="IPR029045">
    <property type="entry name" value="ClpP/crotonase-like_dom_sf"/>
</dbReference>
<dbReference type="Gene3D" id="3.90.226.10">
    <property type="entry name" value="2-enoyl-CoA Hydratase, Chain A, domain 1"/>
    <property type="match status" value="1"/>
</dbReference>
<dbReference type="EMBL" id="LHXK01000007">
    <property type="protein sequence ID" value="KXA90320.1"/>
    <property type="molecule type" value="Genomic_DNA"/>
</dbReference>
<comment type="caution">
    <text evidence="7">The sequence shown here is derived from an EMBL/GenBank/DDBJ whole genome shotgun (WGS) entry which is preliminary data.</text>
</comment>
<keyword evidence="5" id="KW-1133">Transmembrane helix</keyword>
<dbReference type="SUPFAM" id="SSF52096">
    <property type="entry name" value="ClpP/crotonase"/>
    <property type="match status" value="1"/>
</dbReference>
<dbReference type="PANTHER" id="PTHR42987:SF4">
    <property type="entry name" value="PROTEASE SOHB-RELATED"/>
    <property type="match status" value="1"/>
</dbReference>
<dbReference type="Pfam" id="PF01343">
    <property type="entry name" value="Peptidase_S49"/>
    <property type="match status" value="1"/>
</dbReference>
<protein>
    <recommendedName>
        <fullName evidence="6">Peptidase S49 domain-containing protein</fullName>
    </recommendedName>
</protein>
<dbReference type="Proteomes" id="UP000070184">
    <property type="component" value="Unassembled WGS sequence"/>
</dbReference>
<proteinExistence type="inferred from homology"/>
<keyword evidence="5" id="KW-0812">Transmembrane</keyword>
<organism evidence="7 8">
    <name type="scientific">candidate division MSBL1 archaeon SCGC-AAA259B11</name>
    <dbReference type="NCBI Taxonomy" id="1698260"/>
    <lineage>
        <taxon>Archaea</taxon>
        <taxon>Methanobacteriati</taxon>
        <taxon>Methanobacteriota</taxon>
        <taxon>candidate division MSBL1</taxon>
    </lineage>
</organism>
<dbReference type="GO" id="GO:0008236">
    <property type="term" value="F:serine-type peptidase activity"/>
    <property type="evidence" value="ECO:0007669"/>
    <property type="project" value="UniProtKB-KW"/>
</dbReference>
<accession>A0A133U804</accession>
<evidence type="ECO:0000313" key="7">
    <source>
        <dbReference type="EMBL" id="KXA90320.1"/>
    </source>
</evidence>